<dbReference type="SUPFAM" id="SSF52799">
    <property type="entry name" value="(Phosphotyrosine protein) phosphatases II"/>
    <property type="match status" value="1"/>
</dbReference>
<sequence>MSLIVVSPLGRIAEMAVRHRVRDMVSLLSDGHDFHRPGLIAPERHLVLRMHDIGCASAGRMTGPQDAQVAQLIAFARAWDRAAPLLIHCWMGISRSPAAALVAALAVMPETDERDLALRLRKASPFATPNARLVALGDALLGREERLTAAVKHIGRGADADGNAPFVLPLDAGEAADG</sequence>
<protein>
    <submittedName>
        <fullName evidence="1">Protein tyrosine phosphatase</fullName>
    </submittedName>
</protein>
<dbReference type="Gene3D" id="3.90.190.10">
    <property type="entry name" value="Protein tyrosine phosphatase superfamily"/>
    <property type="match status" value="1"/>
</dbReference>
<organism evidence="1 2">
    <name type="scientific">Ectorhizobium quercum</name>
    <dbReference type="NCBI Taxonomy" id="2965071"/>
    <lineage>
        <taxon>Bacteria</taxon>
        <taxon>Pseudomonadati</taxon>
        <taxon>Pseudomonadota</taxon>
        <taxon>Alphaproteobacteria</taxon>
        <taxon>Hyphomicrobiales</taxon>
        <taxon>Rhizobiaceae</taxon>
        <taxon>Ectorhizobium</taxon>
    </lineage>
</organism>
<dbReference type="InterPro" id="IPR029021">
    <property type="entry name" value="Prot-tyrosine_phosphatase-like"/>
</dbReference>
<name>A0AAE3N1J4_9HYPH</name>
<proteinExistence type="predicted"/>
<comment type="caution">
    <text evidence="1">The sequence shown here is derived from an EMBL/GenBank/DDBJ whole genome shotgun (WGS) entry which is preliminary data.</text>
</comment>
<dbReference type="InterPro" id="IPR016130">
    <property type="entry name" value="Tyr_Pase_AS"/>
</dbReference>
<evidence type="ECO:0000313" key="1">
    <source>
        <dbReference type="EMBL" id="MCX8999073.1"/>
    </source>
</evidence>
<accession>A0AAE3N1J4</accession>
<dbReference type="RefSeq" id="WP_306412567.1">
    <property type="nucleotide sequence ID" value="NZ_JANFPI010000006.1"/>
</dbReference>
<dbReference type="AlphaFoldDB" id="A0AAE3N1J4"/>
<gene>
    <name evidence="1" type="ORF">NOF55_18355</name>
</gene>
<dbReference type="PROSITE" id="PS00383">
    <property type="entry name" value="TYR_PHOSPHATASE_1"/>
    <property type="match status" value="1"/>
</dbReference>
<evidence type="ECO:0000313" key="2">
    <source>
        <dbReference type="Proteomes" id="UP001208771"/>
    </source>
</evidence>
<dbReference type="EMBL" id="JANFPI010000006">
    <property type="protein sequence ID" value="MCX8999073.1"/>
    <property type="molecule type" value="Genomic_DNA"/>
</dbReference>
<dbReference type="Proteomes" id="UP001208771">
    <property type="component" value="Unassembled WGS sequence"/>
</dbReference>
<reference evidence="1" key="1">
    <citation type="submission" date="2022-07" db="EMBL/GenBank/DDBJ databases">
        <title>Ectorhizobium quercum gen.nov., sp. nov.</title>
        <authorList>
            <person name="Ma T."/>
            <person name="Li Y."/>
        </authorList>
    </citation>
    <scope>NUCLEOTIDE SEQUENCE</scope>
    <source>
        <strain evidence="1">BDR2-2</strain>
    </source>
</reference>
<keyword evidence="2" id="KW-1185">Reference proteome</keyword>